<keyword evidence="5" id="KW-0997">Cell inner membrane</keyword>
<evidence type="ECO:0000259" key="10">
    <source>
        <dbReference type="PROSITE" id="PS50893"/>
    </source>
</evidence>
<dbReference type="PROSITE" id="PS00211">
    <property type="entry name" value="ABC_TRANSPORTER_1"/>
    <property type="match status" value="1"/>
</dbReference>
<dbReference type="InterPro" id="IPR003593">
    <property type="entry name" value="AAA+_ATPase"/>
</dbReference>
<sequence length="327" mass="36068">MLLQINNLSVEFSSMLQTVKALNHVSFSIGPGEILGIVGESGSGKSVTALTILGLLEKNARIKSGEILYKGKNILQISKKEQQELRGKEIAMIFQEPMTSLHPTMRIGDQLAEVIHRHRSISYKEAYRQAVLSLDEVKINDPELVARKYPFELSGGMRQRVVIALAMSAPPDLLIADEPTTALDVTIQHEILKLMKELAEKRGTSIMLITHDLGVVTQVCQRVVVMYAGKVVETGKTEEVLHQPVHPYTRALIGALPDLATPDQPLHAIPGESPDLRNLPAGCVFAPRCERAIPLCREDQPVLEQVTETGIGDAYLPDVHRVACWVR</sequence>
<name>A0ABY4WGT8_9BACL</name>
<evidence type="ECO:0000256" key="2">
    <source>
        <dbReference type="ARBA" id="ARBA00005417"/>
    </source>
</evidence>
<comment type="similarity">
    <text evidence="2">Belongs to the ABC transporter superfamily.</text>
</comment>
<evidence type="ECO:0000313" key="12">
    <source>
        <dbReference type="Proteomes" id="UP001056500"/>
    </source>
</evidence>
<gene>
    <name evidence="11" type="ORF">NDK47_20725</name>
</gene>
<proteinExistence type="inferred from homology"/>
<evidence type="ECO:0000256" key="8">
    <source>
        <dbReference type="ARBA" id="ARBA00022967"/>
    </source>
</evidence>
<keyword evidence="12" id="KW-1185">Reference proteome</keyword>
<evidence type="ECO:0000256" key="7">
    <source>
        <dbReference type="ARBA" id="ARBA00022840"/>
    </source>
</evidence>
<dbReference type="NCBIfam" id="TIGR01727">
    <property type="entry name" value="oligo_HPY"/>
    <property type="match status" value="1"/>
</dbReference>
<evidence type="ECO:0000256" key="4">
    <source>
        <dbReference type="ARBA" id="ARBA00022475"/>
    </source>
</evidence>
<dbReference type="Pfam" id="PF08352">
    <property type="entry name" value="oligo_HPY"/>
    <property type="match status" value="1"/>
</dbReference>
<dbReference type="Pfam" id="PF00005">
    <property type="entry name" value="ABC_tran"/>
    <property type="match status" value="1"/>
</dbReference>
<dbReference type="InterPro" id="IPR027417">
    <property type="entry name" value="P-loop_NTPase"/>
</dbReference>
<evidence type="ECO:0000256" key="9">
    <source>
        <dbReference type="ARBA" id="ARBA00023136"/>
    </source>
</evidence>
<feature type="domain" description="ABC transporter" evidence="10">
    <location>
        <begin position="3"/>
        <end position="253"/>
    </location>
</feature>
<dbReference type="PROSITE" id="PS50893">
    <property type="entry name" value="ABC_TRANSPORTER_2"/>
    <property type="match status" value="1"/>
</dbReference>
<protein>
    <submittedName>
        <fullName evidence="11">ABC transporter ATP-binding protein</fullName>
    </submittedName>
</protein>
<evidence type="ECO:0000256" key="6">
    <source>
        <dbReference type="ARBA" id="ARBA00022741"/>
    </source>
</evidence>
<dbReference type="Gene3D" id="3.40.50.300">
    <property type="entry name" value="P-loop containing nucleotide triphosphate hydrolases"/>
    <property type="match status" value="1"/>
</dbReference>
<dbReference type="GO" id="GO:0005524">
    <property type="term" value="F:ATP binding"/>
    <property type="evidence" value="ECO:0007669"/>
    <property type="project" value="UniProtKB-KW"/>
</dbReference>
<keyword evidence="9" id="KW-0472">Membrane</keyword>
<keyword evidence="7 11" id="KW-0067">ATP-binding</keyword>
<dbReference type="InterPro" id="IPR017871">
    <property type="entry name" value="ABC_transporter-like_CS"/>
</dbReference>
<evidence type="ECO:0000256" key="3">
    <source>
        <dbReference type="ARBA" id="ARBA00022448"/>
    </source>
</evidence>
<dbReference type="PANTHER" id="PTHR43297:SF14">
    <property type="entry name" value="ATPASE AAA-TYPE CORE DOMAIN-CONTAINING PROTEIN"/>
    <property type="match status" value="1"/>
</dbReference>
<organism evidence="11 12">
    <name type="scientific">Brevibacillus ruminantium</name>
    <dbReference type="NCBI Taxonomy" id="2950604"/>
    <lineage>
        <taxon>Bacteria</taxon>
        <taxon>Bacillati</taxon>
        <taxon>Bacillota</taxon>
        <taxon>Bacilli</taxon>
        <taxon>Bacillales</taxon>
        <taxon>Paenibacillaceae</taxon>
        <taxon>Brevibacillus</taxon>
    </lineage>
</organism>
<accession>A0ABY4WGT8</accession>
<comment type="subcellular location">
    <subcellularLocation>
        <location evidence="1">Cell membrane</location>
        <topology evidence="1">Peripheral membrane protein</topology>
    </subcellularLocation>
</comment>
<dbReference type="EMBL" id="CP098755">
    <property type="protein sequence ID" value="USG64549.1"/>
    <property type="molecule type" value="Genomic_DNA"/>
</dbReference>
<dbReference type="Proteomes" id="UP001056500">
    <property type="component" value="Chromosome"/>
</dbReference>
<dbReference type="SUPFAM" id="SSF52540">
    <property type="entry name" value="P-loop containing nucleoside triphosphate hydrolases"/>
    <property type="match status" value="1"/>
</dbReference>
<dbReference type="InterPro" id="IPR003439">
    <property type="entry name" value="ABC_transporter-like_ATP-bd"/>
</dbReference>
<dbReference type="InterPro" id="IPR013563">
    <property type="entry name" value="Oligopep_ABC_C"/>
</dbReference>
<keyword evidence="8" id="KW-1278">Translocase</keyword>
<keyword evidence="6" id="KW-0547">Nucleotide-binding</keyword>
<keyword evidence="4" id="KW-1003">Cell membrane</keyword>
<evidence type="ECO:0000256" key="5">
    <source>
        <dbReference type="ARBA" id="ARBA00022519"/>
    </source>
</evidence>
<reference evidence="11" key="1">
    <citation type="submission" date="2022-06" db="EMBL/GenBank/DDBJ databases">
        <title>Genome sequencing of Brevibacillus sp. BB3-R1.</title>
        <authorList>
            <person name="Heo J."/>
            <person name="Lee D."/>
            <person name="Won M."/>
            <person name="Han B.-H."/>
            <person name="Hong S.-B."/>
            <person name="Kwon S.-W."/>
        </authorList>
    </citation>
    <scope>NUCLEOTIDE SEQUENCE</scope>
    <source>
        <strain evidence="11">BB3-R1</strain>
    </source>
</reference>
<dbReference type="RefSeq" id="WP_251871661.1">
    <property type="nucleotide sequence ID" value="NZ_CP098755.1"/>
</dbReference>
<dbReference type="PANTHER" id="PTHR43297">
    <property type="entry name" value="OLIGOPEPTIDE TRANSPORT ATP-BINDING PROTEIN APPD"/>
    <property type="match status" value="1"/>
</dbReference>
<dbReference type="InterPro" id="IPR050388">
    <property type="entry name" value="ABC_Ni/Peptide_Import"/>
</dbReference>
<evidence type="ECO:0000313" key="11">
    <source>
        <dbReference type="EMBL" id="USG64549.1"/>
    </source>
</evidence>
<dbReference type="CDD" id="cd03257">
    <property type="entry name" value="ABC_NikE_OppD_transporters"/>
    <property type="match status" value="1"/>
</dbReference>
<evidence type="ECO:0000256" key="1">
    <source>
        <dbReference type="ARBA" id="ARBA00004202"/>
    </source>
</evidence>
<keyword evidence="3" id="KW-0813">Transport</keyword>
<dbReference type="SMART" id="SM00382">
    <property type="entry name" value="AAA"/>
    <property type="match status" value="1"/>
</dbReference>